<organism evidence="2 3">
    <name type="scientific">Aquicoccus porphyridii</name>
    <dbReference type="NCBI Taxonomy" id="1852029"/>
    <lineage>
        <taxon>Bacteria</taxon>
        <taxon>Pseudomonadati</taxon>
        <taxon>Pseudomonadota</taxon>
        <taxon>Alphaproteobacteria</taxon>
        <taxon>Rhodobacterales</taxon>
        <taxon>Paracoccaceae</taxon>
        <taxon>Aquicoccus</taxon>
    </lineage>
</organism>
<reference evidence="2 3" key="1">
    <citation type="submission" date="2019-07" db="EMBL/GenBank/DDBJ databases">
        <title>Aquicoccus porphyridii gen. nov., sp. nov., isolated from a small marine red alga, Porphyridium marinum.</title>
        <authorList>
            <person name="Liu L."/>
        </authorList>
    </citation>
    <scope>NUCLEOTIDE SEQUENCE [LARGE SCALE GENOMIC DNA]</scope>
    <source>
        <strain evidence="2 3">L1 8-17</strain>
    </source>
</reference>
<dbReference type="AlphaFoldDB" id="A0A5A9YYI3"/>
<evidence type="ECO:0000313" key="2">
    <source>
        <dbReference type="EMBL" id="KAA0909887.1"/>
    </source>
</evidence>
<evidence type="ECO:0000313" key="3">
    <source>
        <dbReference type="Proteomes" id="UP000325291"/>
    </source>
</evidence>
<proteinExistence type="predicted"/>
<protein>
    <submittedName>
        <fullName evidence="2">Uncharacterized protein</fullName>
    </submittedName>
</protein>
<keyword evidence="3" id="KW-1185">Reference proteome</keyword>
<dbReference type="RefSeq" id="WP_111367490.1">
    <property type="nucleotide sequence ID" value="NZ_VINQ01000022.1"/>
</dbReference>
<sequence>MQGRRDIRHADKSRSHLNQTFIGTENWAAEALEIIQEIRLENFLNEVTARREDAMRQTMIEPEPEYEARLILTNPTHEPPKDDPKSRFTTERPYLAKNKRYGLFSLR</sequence>
<feature type="compositionally biased region" description="Basic and acidic residues" evidence="1">
    <location>
        <begin position="78"/>
        <end position="90"/>
    </location>
</feature>
<gene>
    <name evidence="2" type="ORF">FLO80_19235</name>
</gene>
<name>A0A5A9YYI3_9RHOB</name>
<accession>A0A5A9YYI3</accession>
<feature type="region of interest" description="Disordered" evidence="1">
    <location>
        <begin position="72"/>
        <end position="92"/>
    </location>
</feature>
<dbReference type="EMBL" id="VINQ01000022">
    <property type="protein sequence ID" value="KAA0909887.1"/>
    <property type="molecule type" value="Genomic_DNA"/>
</dbReference>
<comment type="caution">
    <text evidence="2">The sequence shown here is derived from an EMBL/GenBank/DDBJ whole genome shotgun (WGS) entry which is preliminary data.</text>
</comment>
<evidence type="ECO:0000256" key="1">
    <source>
        <dbReference type="SAM" id="MobiDB-lite"/>
    </source>
</evidence>
<dbReference type="Proteomes" id="UP000325291">
    <property type="component" value="Unassembled WGS sequence"/>
</dbReference>